<accession>A0A4V3YWF1</accession>
<dbReference type="SUPFAM" id="SSF48403">
    <property type="entry name" value="Ankyrin repeat"/>
    <property type="match status" value="1"/>
</dbReference>
<reference evidence="1 2" key="1">
    <citation type="submission" date="2019-04" db="EMBL/GenBank/DDBJ databases">
        <title>Lampropedia sp YIM MLB12 draf genome.</title>
        <authorList>
            <person name="Wang Y.-X."/>
        </authorList>
    </citation>
    <scope>NUCLEOTIDE SEQUENCE [LARGE SCALE GENOMIC DNA]</scope>
    <source>
        <strain evidence="1 2">YIM MLB12</strain>
    </source>
</reference>
<dbReference type="AlphaFoldDB" id="A0A4V3YWF1"/>
<organism evidence="1 2">
    <name type="scientific">Lampropedia aestuarii</name>
    <dbReference type="NCBI Taxonomy" id="2562762"/>
    <lineage>
        <taxon>Bacteria</taxon>
        <taxon>Pseudomonadati</taxon>
        <taxon>Pseudomonadota</taxon>
        <taxon>Betaproteobacteria</taxon>
        <taxon>Burkholderiales</taxon>
        <taxon>Comamonadaceae</taxon>
        <taxon>Lampropedia</taxon>
    </lineage>
</organism>
<name>A0A4V3YWF1_9BURK</name>
<dbReference type="EMBL" id="SSWX01000027">
    <property type="protein sequence ID" value="THJ31122.1"/>
    <property type="molecule type" value="Genomic_DNA"/>
</dbReference>
<keyword evidence="2" id="KW-1185">Reference proteome</keyword>
<evidence type="ECO:0000313" key="1">
    <source>
        <dbReference type="EMBL" id="THJ31122.1"/>
    </source>
</evidence>
<evidence type="ECO:0000313" key="2">
    <source>
        <dbReference type="Proteomes" id="UP000306236"/>
    </source>
</evidence>
<comment type="caution">
    <text evidence="1">The sequence shown here is derived from an EMBL/GenBank/DDBJ whole genome shotgun (WGS) entry which is preliminary data.</text>
</comment>
<dbReference type="RefSeq" id="WP_136407661.1">
    <property type="nucleotide sequence ID" value="NZ_SSWX01000027.1"/>
</dbReference>
<dbReference type="InterPro" id="IPR036770">
    <property type="entry name" value="Ankyrin_rpt-contain_sf"/>
</dbReference>
<dbReference type="OrthoDB" id="928522at2"/>
<sequence>MAQAIVYEDIPRLQRLAQGQNLSQIGRKNMSLMWFAILHQKYEAIQALVALGVNPDTQMANGIGSALHFAFASKDIRFLKAILDGGFDPNSYARPGYVSLMLQRATAGTLDHINLLLSYGTRLNDKDTLGGTALTTAMYARKPNIATNLVE</sequence>
<gene>
    <name evidence="1" type="ORF">E8K88_15885</name>
</gene>
<dbReference type="Proteomes" id="UP000306236">
    <property type="component" value="Unassembled WGS sequence"/>
</dbReference>
<dbReference type="Gene3D" id="1.25.40.20">
    <property type="entry name" value="Ankyrin repeat-containing domain"/>
    <property type="match status" value="1"/>
</dbReference>
<protein>
    <submittedName>
        <fullName evidence="1">Uncharacterized protein</fullName>
    </submittedName>
</protein>
<proteinExistence type="predicted"/>